<feature type="compositionally biased region" description="Polar residues" evidence="1">
    <location>
        <begin position="146"/>
        <end position="169"/>
    </location>
</feature>
<dbReference type="Proteomes" id="UP000027002">
    <property type="component" value="Chromosome 3"/>
</dbReference>
<dbReference type="EMBL" id="CP072755">
    <property type="protein sequence ID" value="QUC19470.1"/>
    <property type="molecule type" value="Genomic_DNA"/>
</dbReference>
<feature type="compositionally biased region" description="Basic and acidic residues" evidence="1">
    <location>
        <begin position="53"/>
        <end position="64"/>
    </location>
</feature>
<dbReference type="KEGG" id="uvi:66064489"/>
<feature type="compositionally biased region" description="Basic residues" evidence="1">
    <location>
        <begin position="32"/>
        <end position="43"/>
    </location>
</feature>
<evidence type="ECO:0000313" key="3">
    <source>
        <dbReference type="Proteomes" id="UP000027002"/>
    </source>
</evidence>
<gene>
    <name evidence="2" type="ORF">UV8b_03711</name>
</gene>
<feature type="compositionally biased region" description="Basic residues" evidence="1">
    <location>
        <begin position="1"/>
        <end position="10"/>
    </location>
</feature>
<evidence type="ECO:0000313" key="2">
    <source>
        <dbReference type="EMBL" id="QUC19470.1"/>
    </source>
</evidence>
<feature type="region of interest" description="Disordered" evidence="1">
    <location>
        <begin position="1"/>
        <end position="67"/>
    </location>
</feature>
<dbReference type="InterPro" id="IPR024368">
    <property type="entry name" value="Ecl1/2/3"/>
</dbReference>
<reference evidence="2" key="1">
    <citation type="submission" date="2020-03" db="EMBL/GenBank/DDBJ databases">
        <title>A mixture of massive structural variations and highly conserved coding sequences in Ustilaginoidea virens genome.</title>
        <authorList>
            <person name="Zhang K."/>
            <person name="Zhao Z."/>
            <person name="Zhang Z."/>
            <person name="Li Y."/>
            <person name="Hsiang T."/>
            <person name="Sun W."/>
        </authorList>
    </citation>
    <scope>NUCLEOTIDE SEQUENCE</scope>
    <source>
        <strain evidence="2">UV-8b</strain>
    </source>
</reference>
<accession>A0A8E5HQF3</accession>
<organism evidence="2 3">
    <name type="scientific">Ustilaginoidea virens</name>
    <name type="common">Rice false smut fungus</name>
    <name type="synonym">Villosiclava virens</name>
    <dbReference type="NCBI Taxonomy" id="1159556"/>
    <lineage>
        <taxon>Eukaryota</taxon>
        <taxon>Fungi</taxon>
        <taxon>Dikarya</taxon>
        <taxon>Ascomycota</taxon>
        <taxon>Pezizomycotina</taxon>
        <taxon>Sordariomycetes</taxon>
        <taxon>Hypocreomycetidae</taxon>
        <taxon>Hypocreales</taxon>
        <taxon>Clavicipitaceae</taxon>
        <taxon>Ustilaginoidea</taxon>
    </lineage>
</organism>
<evidence type="ECO:0008006" key="4">
    <source>
        <dbReference type="Google" id="ProtNLM"/>
    </source>
</evidence>
<dbReference type="AlphaFoldDB" id="A0A8E5HQF3"/>
<feature type="compositionally biased region" description="Low complexity" evidence="1">
    <location>
        <begin position="170"/>
        <end position="179"/>
    </location>
</feature>
<dbReference type="RefSeq" id="XP_042997143.1">
    <property type="nucleotide sequence ID" value="XM_043141209.1"/>
</dbReference>
<sequence>MHHNRRKSGHGHNSSSTTDVRRAVTATDPSARHKRPSMTRRHTPVAAQKQSRSHRDRDRDRDPYDAWDDERESFPQFCMTCEKQFVPHDDKHLYCSESCRRVDQSSTCKSQSQACKSALGNHHPYHTYYTTESLEPRDIIPRASPSRPNSIHFSQSPPESPGTLSTNHHSLALSALRSLTIGPPSPPSPTASNGSGIWPFSRSAATSPAGSYPRPWGACMSSTYDAGHYQYATGAYTHDSGSAGLDRPLPIRHPGASSRPKSIELVTPVLRR</sequence>
<feature type="region of interest" description="Disordered" evidence="1">
    <location>
        <begin position="141"/>
        <end position="199"/>
    </location>
</feature>
<protein>
    <recommendedName>
        <fullName evidence="4">Life-span regulatory factor domain-containing protein</fullName>
    </recommendedName>
</protein>
<proteinExistence type="predicted"/>
<dbReference type="GeneID" id="66064489"/>
<name>A0A8E5HQF3_USTVR</name>
<dbReference type="OrthoDB" id="3599883at2759"/>
<keyword evidence="3" id="KW-1185">Reference proteome</keyword>
<dbReference type="Pfam" id="PF12855">
    <property type="entry name" value="Ecl1"/>
    <property type="match status" value="1"/>
</dbReference>
<evidence type="ECO:0000256" key="1">
    <source>
        <dbReference type="SAM" id="MobiDB-lite"/>
    </source>
</evidence>